<keyword evidence="3" id="KW-1185">Reference proteome</keyword>
<evidence type="ECO:0000313" key="3">
    <source>
        <dbReference type="Proteomes" id="UP000265520"/>
    </source>
</evidence>
<protein>
    <submittedName>
        <fullName evidence="2">Uncharacterized protein</fullName>
    </submittedName>
</protein>
<dbReference type="EMBL" id="LXQA011348793">
    <property type="protein sequence ID" value="MCI94155.1"/>
    <property type="molecule type" value="Genomic_DNA"/>
</dbReference>
<accession>A0A392W5G4</accession>
<evidence type="ECO:0000256" key="1">
    <source>
        <dbReference type="SAM" id="MobiDB-lite"/>
    </source>
</evidence>
<organism evidence="2 3">
    <name type="scientific">Trifolium medium</name>
    <dbReference type="NCBI Taxonomy" id="97028"/>
    <lineage>
        <taxon>Eukaryota</taxon>
        <taxon>Viridiplantae</taxon>
        <taxon>Streptophyta</taxon>
        <taxon>Embryophyta</taxon>
        <taxon>Tracheophyta</taxon>
        <taxon>Spermatophyta</taxon>
        <taxon>Magnoliopsida</taxon>
        <taxon>eudicotyledons</taxon>
        <taxon>Gunneridae</taxon>
        <taxon>Pentapetalae</taxon>
        <taxon>rosids</taxon>
        <taxon>fabids</taxon>
        <taxon>Fabales</taxon>
        <taxon>Fabaceae</taxon>
        <taxon>Papilionoideae</taxon>
        <taxon>50 kb inversion clade</taxon>
        <taxon>NPAAA clade</taxon>
        <taxon>Hologalegina</taxon>
        <taxon>IRL clade</taxon>
        <taxon>Trifolieae</taxon>
        <taxon>Trifolium</taxon>
    </lineage>
</organism>
<feature type="compositionally biased region" description="Basic residues" evidence="1">
    <location>
        <begin position="1"/>
        <end position="18"/>
    </location>
</feature>
<evidence type="ECO:0000313" key="2">
    <source>
        <dbReference type="EMBL" id="MCI94155.1"/>
    </source>
</evidence>
<name>A0A392W5G4_9FABA</name>
<reference evidence="2 3" key="1">
    <citation type="journal article" date="2018" name="Front. Plant Sci.">
        <title>Red Clover (Trifolium pratense) and Zigzag Clover (T. medium) - A Picture of Genomic Similarities and Differences.</title>
        <authorList>
            <person name="Dluhosova J."/>
            <person name="Istvanek J."/>
            <person name="Nedelnik J."/>
            <person name="Repkova J."/>
        </authorList>
    </citation>
    <scope>NUCLEOTIDE SEQUENCE [LARGE SCALE GENOMIC DNA]</scope>
    <source>
        <strain evidence="3">cv. 10/8</strain>
        <tissue evidence="2">Leaf</tissue>
    </source>
</reference>
<dbReference type="Proteomes" id="UP000265520">
    <property type="component" value="Unassembled WGS sequence"/>
</dbReference>
<feature type="non-terminal residue" evidence="2">
    <location>
        <position position="48"/>
    </location>
</feature>
<proteinExistence type="predicted"/>
<comment type="caution">
    <text evidence="2">The sequence shown here is derived from an EMBL/GenBank/DDBJ whole genome shotgun (WGS) entry which is preliminary data.</text>
</comment>
<sequence>MRRSPRRNSLPPRHHRRHSPVEEERHQGPLSRRIIDLQLPAGLEKPPA</sequence>
<feature type="region of interest" description="Disordered" evidence="1">
    <location>
        <begin position="1"/>
        <end position="48"/>
    </location>
</feature>
<dbReference type="AlphaFoldDB" id="A0A392W5G4"/>